<dbReference type="InterPro" id="IPR036397">
    <property type="entry name" value="RNaseH_sf"/>
</dbReference>
<protein>
    <submittedName>
        <fullName evidence="4">Uncharacterized protein</fullName>
    </submittedName>
</protein>
<gene>
    <name evidence="4" type="ORF">IEQ34_009959</name>
</gene>
<dbReference type="PANTHER" id="PTHR13620">
    <property type="entry name" value="3-5 EXONUCLEASE"/>
    <property type="match status" value="1"/>
</dbReference>
<dbReference type="GO" id="GO:0008408">
    <property type="term" value="F:3'-5' exonuclease activity"/>
    <property type="evidence" value="ECO:0007669"/>
    <property type="project" value="TreeGrafter"/>
</dbReference>
<dbReference type="Proteomes" id="UP000775213">
    <property type="component" value="Unassembled WGS sequence"/>
</dbReference>
<organism evidence="4 5">
    <name type="scientific">Dendrobium chrysotoxum</name>
    <name type="common">Orchid</name>
    <dbReference type="NCBI Taxonomy" id="161865"/>
    <lineage>
        <taxon>Eukaryota</taxon>
        <taxon>Viridiplantae</taxon>
        <taxon>Streptophyta</taxon>
        <taxon>Embryophyta</taxon>
        <taxon>Tracheophyta</taxon>
        <taxon>Spermatophyta</taxon>
        <taxon>Magnoliopsida</taxon>
        <taxon>Liliopsida</taxon>
        <taxon>Asparagales</taxon>
        <taxon>Orchidaceae</taxon>
        <taxon>Epidendroideae</taxon>
        <taxon>Malaxideae</taxon>
        <taxon>Dendrobiinae</taxon>
        <taxon>Dendrobium</taxon>
    </lineage>
</organism>
<evidence type="ECO:0000256" key="1">
    <source>
        <dbReference type="ARBA" id="ARBA00022722"/>
    </source>
</evidence>
<evidence type="ECO:0000256" key="3">
    <source>
        <dbReference type="SAM" id="MobiDB-lite"/>
    </source>
</evidence>
<comment type="caution">
    <text evidence="4">The sequence shown here is derived from an EMBL/GenBank/DDBJ whole genome shotgun (WGS) entry which is preliminary data.</text>
</comment>
<feature type="region of interest" description="Disordered" evidence="3">
    <location>
        <begin position="62"/>
        <end position="81"/>
    </location>
</feature>
<keyword evidence="5" id="KW-1185">Reference proteome</keyword>
<evidence type="ECO:0000313" key="5">
    <source>
        <dbReference type="Proteomes" id="UP000775213"/>
    </source>
</evidence>
<dbReference type="GO" id="GO:0005634">
    <property type="term" value="C:nucleus"/>
    <property type="evidence" value="ECO:0007669"/>
    <property type="project" value="TreeGrafter"/>
</dbReference>
<dbReference type="Gene3D" id="3.30.420.10">
    <property type="entry name" value="Ribonuclease H-like superfamily/Ribonuclease H"/>
    <property type="match status" value="1"/>
</dbReference>
<dbReference type="GO" id="GO:0003676">
    <property type="term" value="F:nucleic acid binding"/>
    <property type="evidence" value="ECO:0007669"/>
    <property type="project" value="InterPro"/>
</dbReference>
<dbReference type="SUPFAM" id="SSF53098">
    <property type="entry name" value="Ribonuclease H-like"/>
    <property type="match status" value="1"/>
</dbReference>
<feature type="compositionally biased region" description="Low complexity" evidence="3">
    <location>
        <begin position="129"/>
        <end position="147"/>
    </location>
</feature>
<proteinExistence type="predicted"/>
<feature type="region of interest" description="Disordered" evidence="3">
    <location>
        <begin position="92"/>
        <end position="180"/>
    </location>
</feature>
<dbReference type="PANTHER" id="PTHR13620:SF121">
    <property type="entry name" value="EMB|CAB82946.1-RELATED"/>
    <property type="match status" value="1"/>
</dbReference>
<dbReference type="GO" id="GO:0005737">
    <property type="term" value="C:cytoplasm"/>
    <property type="evidence" value="ECO:0007669"/>
    <property type="project" value="TreeGrafter"/>
</dbReference>
<evidence type="ECO:0000313" key="4">
    <source>
        <dbReference type="EMBL" id="KAH0462384.1"/>
    </source>
</evidence>
<dbReference type="InterPro" id="IPR012337">
    <property type="entry name" value="RNaseH-like_sf"/>
</dbReference>
<dbReference type="AlphaFoldDB" id="A0AAV7H2V3"/>
<dbReference type="InterPro" id="IPR051132">
    <property type="entry name" value="3-5_Exonuclease_domain"/>
</dbReference>
<evidence type="ECO:0000256" key="2">
    <source>
        <dbReference type="ARBA" id="ARBA00022801"/>
    </source>
</evidence>
<keyword evidence="1" id="KW-0540">Nuclease</keyword>
<reference evidence="4 5" key="1">
    <citation type="journal article" date="2021" name="Hortic Res">
        <title>Chromosome-scale assembly of the Dendrobium chrysotoxum genome enhances the understanding of orchid evolution.</title>
        <authorList>
            <person name="Zhang Y."/>
            <person name="Zhang G.Q."/>
            <person name="Zhang D."/>
            <person name="Liu X.D."/>
            <person name="Xu X.Y."/>
            <person name="Sun W.H."/>
            <person name="Yu X."/>
            <person name="Zhu X."/>
            <person name="Wang Z.W."/>
            <person name="Zhao X."/>
            <person name="Zhong W.Y."/>
            <person name="Chen H."/>
            <person name="Yin W.L."/>
            <person name="Huang T."/>
            <person name="Niu S.C."/>
            <person name="Liu Z.J."/>
        </authorList>
    </citation>
    <scope>NUCLEOTIDE SEQUENCE [LARGE SCALE GENOMIC DNA]</scope>
    <source>
        <strain evidence="4">Lindl</strain>
    </source>
</reference>
<keyword evidence="2" id="KW-0378">Hydrolase</keyword>
<name>A0AAV7H2V3_DENCH</name>
<accession>A0AAV7H2V3</accession>
<sequence>MSFLVLGQGSPESFLVVINDINLEATVTNRSNVAAAWINGTKHIDGRRLIVGISTTDKYGNIPPPISPTPQNPSPSSYNNFLRRHPNFFDNLADSPTSFPAKTKGGGGGSLKPPAISKKSETQPAATLSESMASVGSSPSASAPDSSIFLPSEIKEIDNPSFPSSSTPRTLSNPKAPIDPSSGDNIATIQLCCGNRCLVFSLLYNDGGIPDALVNFLFDRDQVTLVGAGVRRAGDWLGRPDPMLVYVDPWELGEARAWRGLRRLTTLDQLAGKLLGREKAIRLQQVWYWDRWPLSENQMAVACLDAYLLSQIGEKLVESTREAFPCYFMCTF</sequence>
<feature type="compositionally biased region" description="Polar residues" evidence="3">
    <location>
        <begin position="161"/>
        <end position="173"/>
    </location>
</feature>
<dbReference type="EMBL" id="JAGFBR010000009">
    <property type="protein sequence ID" value="KAH0462384.1"/>
    <property type="molecule type" value="Genomic_DNA"/>
</dbReference>
<feature type="compositionally biased region" description="Pro residues" evidence="3">
    <location>
        <begin position="62"/>
        <end position="73"/>
    </location>
</feature>